<dbReference type="EMBL" id="GBXM01007314">
    <property type="protein sequence ID" value="JAI01264.1"/>
    <property type="molecule type" value="Transcribed_RNA"/>
</dbReference>
<organism evidence="1">
    <name type="scientific">Anguilla anguilla</name>
    <name type="common">European freshwater eel</name>
    <name type="synonym">Muraena anguilla</name>
    <dbReference type="NCBI Taxonomy" id="7936"/>
    <lineage>
        <taxon>Eukaryota</taxon>
        <taxon>Metazoa</taxon>
        <taxon>Chordata</taxon>
        <taxon>Craniata</taxon>
        <taxon>Vertebrata</taxon>
        <taxon>Euteleostomi</taxon>
        <taxon>Actinopterygii</taxon>
        <taxon>Neopterygii</taxon>
        <taxon>Teleostei</taxon>
        <taxon>Anguilliformes</taxon>
        <taxon>Anguillidae</taxon>
        <taxon>Anguilla</taxon>
    </lineage>
</organism>
<sequence>MNGKANKNAVKALSEPYAVHTQTQRPLLAMFIRSDYKHCAGRTHTACPAGGAMLHVWQYGSFGEQVGLQFLFQQNKIFKIFLKIKDFPSRQKKDK</sequence>
<evidence type="ECO:0000313" key="1">
    <source>
        <dbReference type="EMBL" id="JAI01264.1"/>
    </source>
</evidence>
<name>A0A0E9XHV3_ANGAN</name>
<reference evidence="1" key="1">
    <citation type="submission" date="2014-11" db="EMBL/GenBank/DDBJ databases">
        <authorList>
            <person name="Amaro Gonzalez C."/>
        </authorList>
    </citation>
    <scope>NUCLEOTIDE SEQUENCE</scope>
</reference>
<reference evidence="1" key="2">
    <citation type="journal article" date="2015" name="Fish Shellfish Immunol.">
        <title>Early steps in the European eel (Anguilla anguilla)-Vibrio vulnificus interaction in the gills: Role of the RtxA13 toxin.</title>
        <authorList>
            <person name="Callol A."/>
            <person name="Pajuelo D."/>
            <person name="Ebbesson L."/>
            <person name="Teles M."/>
            <person name="MacKenzie S."/>
            <person name="Amaro C."/>
        </authorList>
    </citation>
    <scope>NUCLEOTIDE SEQUENCE</scope>
</reference>
<protein>
    <submittedName>
        <fullName evidence="1">Uncharacterized protein</fullName>
    </submittedName>
</protein>
<proteinExistence type="predicted"/>
<accession>A0A0E9XHV3</accession>
<dbReference type="AlphaFoldDB" id="A0A0E9XHV3"/>